<keyword evidence="5 7" id="KW-0659">Purine metabolism</keyword>
<evidence type="ECO:0000256" key="3">
    <source>
        <dbReference type="ARBA" id="ARBA00009850"/>
    </source>
</evidence>
<dbReference type="CDD" id="cd05822">
    <property type="entry name" value="TLP_HIUase"/>
    <property type="match status" value="1"/>
</dbReference>
<dbReference type="GO" id="GO:0033971">
    <property type="term" value="F:hydroxyisourate hydrolase activity"/>
    <property type="evidence" value="ECO:0007669"/>
    <property type="project" value="UniProtKB-EC"/>
</dbReference>
<dbReference type="InterPro" id="IPR014306">
    <property type="entry name" value="Hydroxyisourate_hydrolase"/>
</dbReference>
<keyword evidence="6 7" id="KW-0378">Hydrolase</keyword>
<reference evidence="10" key="1">
    <citation type="journal article" date="2019" name="Int. J. Syst. Evol. Microbiol.">
        <title>The Global Catalogue of Microorganisms (GCM) 10K type strain sequencing project: providing services to taxonomists for standard genome sequencing and annotation.</title>
        <authorList>
            <consortium name="The Broad Institute Genomics Platform"/>
            <consortium name="The Broad Institute Genome Sequencing Center for Infectious Disease"/>
            <person name="Wu L."/>
            <person name="Ma J."/>
        </authorList>
    </citation>
    <scope>NUCLEOTIDE SEQUENCE [LARGE SCALE GENOMIC DNA]</scope>
    <source>
        <strain evidence="10">CGMCC 4.7645</strain>
    </source>
</reference>
<evidence type="ECO:0000259" key="8">
    <source>
        <dbReference type="Pfam" id="PF00576"/>
    </source>
</evidence>
<dbReference type="InterPro" id="IPR023418">
    <property type="entry name" value="Thyroxine_BS"/>
</dbReference>
<gene>
    <name evidence="9" type="primary">uraH</name>
    <name evidence="9" type="ORF">ACFSXZ_33750</name>
</gene>
<dbReference type="EMBL" id="JBHUKR010000021">
    <property type="protein sequence ID" value="MFD2421306.1"/>
    <property type="molecule type" value="Genomic_DNA"/>
</dbReference>
<evidence type="ECO:0000313" key="9">
    <source>
        <dbReference type="EMBL" id="MFD2421306.1"/>
    </source>
</evidence>
<proteinExistence type="inferred from homology"/>
<comment type="subunit">
    <text evidence="4 7">Homotetramer.</text>
</comment>
<protein>
    <recommendedName>
        <fullName evidence="7">5-hydroxyisourate hydrolase</fullName>
        <shortName evidence="7">HIU hydrolase</shortName>
        <shortName evidence="7">HIUHase</shortName>
        <ecNumber evidence="7">3.5.2.17</ecNumber>
    </recommendedName>
</protein>
<name>A0ABW5G2C1_9PSEU</name>
<dbReference type="RefSeq" id="WP_378269802.1">
    <property type="nucleotide sequence ID" value="NZ_JBHUKR010000021.1"/>
</dbReference>
<dbReference type="Gene3D" id="2.60.40.180">
    <property type="entry name" value="Transthyretin/hydroxyisourate hydrolase domain"/>
    <property type="match status" value="1"/>
</dbReference>
<dbReference type="Proteomes" id="UP001597417">
    <property type="component" value="Unassembled WGS sequence"/>
</dbReference>
<evidence type="ECO:0000256" key="7">
    <source>
        <dbReference type="RuleBase" id="RU361270"/>
    </source>
</evidence>
<accession>A0ABW5G2C1</accession>
<feature type="domain" description="Transthyretin/hydroxyisourate hydrolase" evidence="8">
    <location>
        <begin position="4"/>
        <end position="103"/>
    </location>
</feature>
<dbReference type="SUPFAM" id="SSF49472">
    <property type="entry name" value="Transthyretin (synonym: prealbumin)"/>
    <property type="match status" value="1"/>
</dbReference>
<sequence length="104" mass="11208">MSLVTTHVLDTAEGKPAAGIGVRLESAGVILAEARTDEDGRVRDLGPARLEPGIYRLVFDTEGHLGAHGFFPEIVVSFRVLDGEAHHHIPVLLSPFAYSTYRGS</sequence>
<dbReference type="PANTHER" id="PTHR10395:SF7">
    <property type="entry name" value="5-HYDROXYISOURATE HYDROLASE"/>
    <property type="match status" value="1"/>
</dbReference>
<evidence type="ECO:0000256" key="6">
    <source>
        <dbReference type="ARBA" id="ARBA00022801"/>
    </source>
</evidence>
<dbReference type="InterPro" id="IPR023416">
    <property type="entry name" value="Transthyretin/HIU_hydrolase_d"/>
</dbReference>
<comment type="caution">
    <text evidence="9">The sequence shown here is derived from an EMBL/GenBank/DDBJ whole genome shotgun (WGS) entry which is preliminary data.</text>
</comment>
<evidence type="ECO:0000256" key="2">
    <source>
        <dbReference type="ARBA" id="ARBA00002704"/>
    </source>
</evidence>
<comment type="catalytic activity">
    <reaction evidence="1 7">
        <text>5-hydroxyisourate + H2O = 5-hydroxy-2-oxo-4-ureido-2,5-dihydro-1H-imidazole-5-carboxylate + H(+)</text>
        <dbReference type="Rhea" id="RHEA:23736"/>
        <dbReference type="ChEBI" id="CHEBI:15377"/>
        <dbReference type="ChEBI" id="CHEBI:15378"/>
        <dbReference type="ChEBI" id="CHEBI:18072"/>
        <dbReference type="ChEBI" id="CHEBI:58639"/>
        <dbReference type="EC" id="3.5.2.17"/>
    </reaction>
</comment>
<evidence type="ECO:0000313" key="10">
    <source>
        <dbReference type="Proteomes" id="UP001597417"/>
    </source>
</evidence>
<organism evidence="9 10">
    <name type="scientific">Amycolatopsis pigmentata</name>
    <dbReference type="NCBI Taxonomy" id="450801"/>
    <lineage>
        <taxon>Bacteria</taxon>
        <taxon>Bacillati</taxon>
        <taxon>Actinomycetota</taxon>
        <taxon>Actinomycetes</taxon>
        <taxon>Pseudonocardiales</taxon>
        <taxon>Pseudonocardiaceae</taxon>
        <taxon>Amycolatopsis</taxon>
    </lineage>
</organism>
<comment type="function">
    <text evidence="2">Catalyzes the hydrolysis of 5-hydroxyisourate (HIU) to 2-oxo-4-hydroxy-4-carboxy-5-ureidoimidazoline (OHCU).</text>
</comment>
<dbReference type="PANTHER" id="PTHR10395">
    <property type="entry name" value="URICASE AND TRANSTHYRETIN-RELATED"/>
    <property type="match status" value="1"/>
</dbReference>
<dbReference type="Pfam" id="PF00576">
    <property type="entry name" value="Transthyretin"/>
    <property type="match status" value="1"/>
</dbReference>
<dbReference type="InterPro" id="IPR036817">
    <property type="entry name" value="Transthyretin/HIU_hydrolase_sf"/>
</dbReference>
<dbReference type="EC" id="3.5.2.17" evidence="7"/>
<dbReference type="NCBIfam" id="TIGR02962">
    <property type="entry name" value="hdxy_isourate"/>
    <property type="match status" value="1"/>
</dbReference>
<keyword evidence="10" id="KW-1185">Reference proteome</keyword>
<evidence type="ECO:0000256" key="1">
    <source>
        <dbReference type="ARBA" id="ARBA00001043"/>
    </source>
</evidence>
<dbReference type="PROSITE" id="PS00768">
    <property type="entry name" value="TRANSTHYRETIN_1"/>
    <property type="match status" value="1"/>
</dbReference>
<evidence type="ECO:0000256" key="4">
    <source>
        <dbReference type="ARBA" id="ARBA00011881"/>
    </source>
</evidence>
<evidence type="ECO:0000256" key="5">
    <source>
        <dbReference type="ARBA" id="ARBA00022631"/>
    </source>
</evidence>
<comment type="similarity">
    <text evidence="3 7">Belongs to the transthyretin family. 5-hydroxyisourate hydrolase subfamily.</text>
</comment>